<organism evidence="5 6">
    <name type="scientific">Prymnesium parvum</name>
    <name type="common">Toxic golden alga</name>
    <dbReference type="NCBI Taxonomy" id="97485"/>
    <lineage>
        <taxon>Eukaryota</taxon>
        <taxon>Haptista</taxon>
        <taxon>Haptophyta</taxon>
        <taxon>Prymnesiophyceae</taxon>
        <taxon>Prymnesiales</taxon>
        <taxon>Prymnesiaceae</taxon>
        <taxon>Prymnesium</taxon>
    </lineage>
</organism>
<keyword evidence="6" id="KW-1185">Reference proteome</keyword>
<dbReference type="InterPro" id="IPR000403">
    <property type="entry name" value="PI3/4_kinase_cat_dom"/>
</dbReference>
<dbReference type="InterPro" id="IPR015433">
    <property type="entry name" value="PI3/4_kinase"/>
</dbReference>
<evidence type="ECO:0000256" key="1">
    <source>
        <dbReference type="ARBA" id="ARBA00022679"/>
    </source>
</evidence>
<dbReference type="Gene3D" id="1.10.1070.11">
    <property type="entry name" value="Phosphatidylinositol 3-/4-kinase, catalytic domain"/>
    <property type="match status" value="1"/>
</dbReference>
<evidence type="ECO:0000313" key="6">
    <source>
        <dbReference type="Proteomes" id="UP001515480"/>
    </source>
</evidence>
<accession>A0AB34J166</accession>
<protein>
    <recommendedName>
        <fullName evidence="4">PI3K/PI4K catalytic domain-containing protein</fullName>
    </recommendedName>
</protein>
<dbReference type="Gene3D" id="3.30.1010.10">
    <property type="entry name" value="Phosphatidylinositol 3-kinase Catalytic Subunit, Chain A, domain 4"/>
    <property type="match status" value="1"/>
</dbReference>
<dbReference type="SMART" id="SM00146">
    <property type="entry name" value="PI3Kc"/>
    <property type="match status" value="1"/>
</dbReference>
<feature type="compositionally biased region" description="Acidic residues" evidence="3">
    <location>
        <begin position="144"/>
        <end position="153"/>
    </location>
</feature>
<gene>
    <name evidence="5" type="ORF">AB1Y20_004765</name>
</gene>
<proteinExistence type="predicted"/>
<dbReference type="PANTHER" id="PTHR10048">
    <property type="entry name" value="PHOSPHATIDYLINOSITOL KINASE"/>
    <property type="match status" value="1"/>
</dbReference>
<dbReference type="GO" id="GO:0046854">
    <property type="term" value="P:phosphatidylinositol phosphate biosynthetic process"/>
    <property type="evidence" value="ECO:0007669"/>
    <property type="project" value="InterPro"/>
</dbReference>
<name>A0AB34J166_PRYPA</name>
<dbReference type="Pfam" id="PF00454">
    <property type="entry name" value="PI3_PI4_kinase"/>
    <property type="match status" value="1"/>
</dbReference>
<evidence type="ECO:0000313" key="5">
    <source>
        <dbReference type="EMBL" id="KAL1508670.1"/>
    </source>
</evidence>
<feature type="compositionally biased region" description="Basic and acidic residues" evidence="3">
    <location>
        <begin position="132"/>
        <end position="143"/>
    </location>
</feature>
<dbReference type="InterPro" id="IPR011009">
    <property type="entry name" value="Kinase-like_dom_sf"/>
</dbReference>
<feature type="compositionally biased region" description="Pro residues" evidence="3">
    <location>
        <begin position="38"/>
        <end position="49"/>
    </location>
</feature>
<sequence length="889" mass="99234">MRLGLRPSGPPPSRERLERLRALHSIPADRPLPSLEPRAPPPAPPPPPQLAESLSEMEQACHRALHSLAAASHAGAELHAAELVQQLELIQQHIRSLSGAAHGAAVGSSRETRAASGAGLVATIAEDATPLEEQKMSEEHSVSEDEDELFTDEEPSRKEQLDKSQKTINQIDTIQGISIDEPDEMFDEDGEGVISKASRLCSCGVKVQPPHTKRRPNRSMAALLGDPMCEPLTLVYCLFRYRNNRSLAAALCDRISQSEHPETPTYTMHLCYLMLIEPISAVIEAMLLGKCKTSLHWALQVYWFCQGMIETHENTPGPRNYKRFLRLQREVQTGVGQLAEEKAGTISLRVHRSRSFSRQAMMQSLEATNRALTDAIGVRTVFHDVTRFIDRVTQISTSLNQTEPRSERAAVLVAELEKLAKDLPALAHIPTKQIGVFQRVLNVLPMEAKSLTTHARNPYMLFLEVEDRQDHLDDLSDIATVATEVASAEQHTTRARRLKEGIKRGGGKAKGAVGGAIMKGTTAMRGAVGGVREIRENRHQRKELEVARGNDPFSITETSVERTAQIQQTEDDVVASNTSTPWTAGAEEWVLRKQRIQGSSPFAGTAGWNIAAVIIKADDDLRQEAFCMHMIYIIQKIFRREKLEKLANGLKPYSIQPTSSQSGIIETVSDATSIDAIKRQMLKVHNSSSLEFYYRQRFPVDPPEGSSVVSLAQARENAMCSVAAYGLVQYILQLKDRHNGNILIDSSGRMVHIDFAFMLGWAPGEQCGITFEKPQFKLTKDIVDVFGGRGSPHWDEFVELMVAGLQALGKHWAQIVRNVEMIVAARPQFPFIVNGKRKTVLTQLRRRFLLYKSKKQIRKFVIRMIEYAYENFWTNTYAKFQLLTNGIVA</sequence>
<feature type="compositionally biased region" description="Basic and acidic residues" evidence="3">
    <location>
        <begin position="154"/>
        <end position="165"/>
    </location>
</feature>
<dbReference type="InterPro" id="IPR018936">
    <property type="entry name" value="PI3/4_kinase_CS"/>
</dbReference>
<dbReference type="GO" id="GO:0005737">
    <property type="term" value="C:cytoplasm"/>
    <property type="evidence" value="ECO:0007669"/>
    <property type="project" value="TreeGrafter"/>
</dbReference>
<dbReference type="Proteomes" id="UP001515480">
    <property type="component" value="Unassembled WGS sequence"/>
</dbReference>
<feature type="region of interest" description="Disordered" evidence="3">
    <location>
        <begin position="23"/>
        <end position="58"/>
    </location>
</feature>
<comment type="caution">
    <text evidence="5">The sequence shown here is derived from an EMBL/GenBank/DDBJ whole genome shotgun (WGS) entry which is preliminary data.</text>
</comment>
<dbReference type="EMBL" id="JBGBPQ010000016">
    <property type="protein sequence ID" value="KAL1508670.1"/>
    <property type="molecule type" value="Genomic_DNA"/>
</dbReference>
<keyword evidence="2" id="KW-0418">Kinase</keyword>
<feature type="compositionally biased region" description="Polar residues" evidence="3">
    <location>
        <begin position="558"/>
        <end position="568"/>
    </location>
</feature>
<evidence type="ECO:0000256" key="2">
    <source>
        <dbReference type="ARBA" id="ARBA00022777"/>
    </source>
</evidence>
<evidence type="ECO:0000259" key="4">
    <source>
        <dbReference type="PROSITE" id="PS50290"/>
    </source>
</evidence>
<dbReference type="GO" id="GO:0048015">
    <property type="term" value="P:phosphatidylinositol-mediated signaling"/>
    <property type="evidence" value="ECO:0007669"/>
    <property type="project" value="TreeGrafter"/>
</dbReference>
<dbReference type="GO" id="GO:0004430">
    <property type="term" value="F:1-phosphatidylinositol 4-kinase activity"/>
    <property type="evidence" value="ECO:0007669"/>
    <property type="project" value="TreeGrafter"/>
</dbReference>
<dbReference type="PANTHER" id="PTHR10048:SF22">
    <property type="entry name" value="PHOSPHATIDYLINOSITOL 4-KINASE BETA"/>
    <property type="match status" value="1"/>
</dbReference>
<evidence type="ECO:0000256" key="3">
    <source>
        <dbReference type="SAM" id="MobiDB-lite"/>
    </source>
</evidence>
<dbReference type="PROSITE" id="PS00916">
    <property type="entry name" value="PI3_4_KINASE_2"/>
    <property type="match status" value="1"/>
</dbReference>
<dbReference type="GO" id="GO:0016020">
    <property type="term" value="C:membrane"/>
    <property type="evidence" value="ECO:0007669"/>
    <property type="project" value="TreeGrafter"/>
</dbReference>
<feature type="region of interest" description="Disordered" evidence="3">
    <location>
        <begin position="127"/>
        <end position="166"/>
    </location>
</feature>
<dbReference type="SUPFAM" id="SSF56112">
    <property type="entry name" value="Protein kinase-like (PK-like)"/>
    <property type="match status" value="1"/>
</dbReference>
<feature type="region of interest" description="Disordered" evidence="3">
    <location>
        <begin position="558"/>
        <end position="578"/>
    </location>
</feature>
<feature type="domain" description="PI3K/PI4K catalytic" evidence="4">
    <location>
        <begin position="590"/>
        <end position="873"/>
    </location>
</feature>
<dbReference type="AlphaFoldDB" id="A0AB34J166"/>
<dbReference type="PROSITE" id="PS50290">
    <property type="entry name" value="PI3_4_KINASE_3"/>
    <property type="match status" value="1"/>
</dbReference>
<reference evidence="5 6" key="1">
    <citation type="journal article" date="2024" name="Science">
        <title>Giant polyketide synthase enzymes in the biosynthesis of giant marine polyether toxins.</title>
        <authorList>
            <person name="Fallon T.R."/>
            <person name="Shende V.V."/>
            <person name="Wierzbicki I.H."/>
            <person name="Pendleton A.L."/>
            <person name="Watervoot N.F."/>
            <person name="Auber R.P."/>
            <person name="Gonzalez D.J."/>
            <person name="Wisecaver J.H."/>
            <person name="Moore B.S."/>
        </authorList>
    </citation>
    <scope>NUCLEOTIDE SEQUENCE [LARGE SCALE GENOMIC DNA]</scope>
    <source>
        <strain evidence="5 6">12B1</strain>
    </source>
</reference>
<keyword evidence="1" id="KW-0808">Transferase</keyword>
<dbReference type="InterPro" id="IPR036940">
    <property type="entry name" value="PI3/4_kinase_cat_sf"/>
</dbReference>